<dbReference type="AlphaFoldDB" id="A0A6A4WLN4"/>
<dbReference type="OrthoDB" id="10067100at2759"/>
<comment type="caution">
    <text evidence="3">The sequence shown here is derived from an EMBL/GenBank/DDBJ whole genome shotgun (WGS) entry which is preliminary data.</text>
</comment>
<keyword evidence="2" id="KW-0812">Transmembrane</keyword>
<protein>
    <submittedName>
        <fullName evidence="3">Uncharacterized protein</fullName>
    </submittedName>
</protein>
<feature type="region of interest" description="Disordered" evidence="1">
    <location>
        <begin position="555"/>
        <end position="762"/>
    </location>
</feature>
<feature type="compositionally biased region" description="Low complexity" evidence="1">
    <location>
        <begin position="608"/>
        <end position="633"/>
    </location>
</feature>
<sequence>MRQSLRRHIKRCHVALTDAQWVCGGCGCRLPYHFSRHGCFAQPAAAGPVAMPHRCWCGRSFTTRRGLTNHARLCRRSPVHVDTPSLSLSRVTADADRPGPGDDAVSLPPLTPPEAPVRGSASDPGPGSPCSDMSSPLADRPGSGDVTLTPDDVTPGPVTSRPGPSVLPAGPSDRLTLLPAPFPPSLEACRRSESGSELDITLETPPRAPSPSDWTLLEDLAVSSDSEAAAVPVVAAAVVVVAVVPPAVVAEVVPPVAGVVLLVPPLVTPLVTLTVVPVAVAVVVVVAVAAAALAVVGAVVPAVVVVLEVLVTPPAPLTPPVAPDPTQQGPEPTELQRRTGPTGTSADPVGHTRLTQPPLQVVAEARRDAARLLGSPLAPWQKLDAVRAFIAPRLTHCLRLGVIPKGALAAFDRSLRWRVKGSCNLPINATNPEADILLAAATQRLLHSRDPAVAELAAAELTGAARRRVRRDPTPADLAEYLNGAPMRDDGGGVSCRSTRTRVATTALARRAAVRWRAADPPVLQPRIDGDRLVLPFPLPGLLLCPVEGCDDGLSLPPLTPPEAPVRGSASDPGPGSPRSSVSSPLADRRGSGGRPAADDVTDGDGGSPAPSDVSDSDVTVVSHSPSVDHGPVTPRPGPVTPRADPSDPCGDTPVPTVTVVLSPRSTESRSPVPSPGVMSDDTSVTTYVSSSGVTSTASSDSSEASTPLGTPCAPTPRARRSLASLRTSPARPDPPGGHLRDRRPARDRGCPCAALRPAARRRPFSPRLSVAFRQECHWCRKWYTTRRGLLNHRARCPRRPPPAPPQPTDWAAALARLRAETAPAAGAPARPATPTSPEMDLTLSPPPPPPGQGRPSPSPEPTPPPSPEPTPPPPPEPTPTPSPGPTPTLPREPTPTPPRERTPPPAPEEDRLSPLPSPGPLPERWWSPTQPSQLPRSPPLVFPETSPSPDSSPKTVQSPPLHEDFAACDGGPVDALPPHRAERRWAPREELVRLDNASSGLETVGAAHQTAVGLESPRYKRLKMKTHTSWALFSKQVHLNLSLQSRSWESSCP</sequence>
<feature type="compositionally biased region" description="Polar residues" evidence="1">
    <location>
        <begin position="946"/>
        <end position="959"/>
    </location>
</feature>
<feature type="region of interest" description="Disordered" evidence="1">
    <location>
        <begin position="794"/>
        <end position="979"/>
    </location>
</feature>
<feature type="compositionally biased region" description="Low complexity" evidence="1">
    <location>
        <begin position="568"/>
        <end position="585"/>
    </location>
</feature>
<feature type="compositionally biased region" description="Low complexity" evidence="1">
    <location>
        <begin position="809"/>
        <end position="836"/>
    </location>
</feature>
<feature type="region of interest" description="Disordered" evidence="1">
    <location>
        <begin position="317"/>
        <end position="353"/>
    </location>
</feature>
<feature type="compositionally biased region" description="Low complexity" evidence="1">
    <location>
        <begin position="722"/>
        <end position="731"/>
    </location>
</feature>
<feature type="transmembrane region" description="Helical" evidence="2">
    <location>
        <begin position="229"/>
        <end position="250"/>
    </location>
</feature>
<name>A0A6A4WLN4_AMPAM</name>
<accession>A0A6A4WLN4</accession>
<keyword evidence="2" id="KW-0472">Membrane</keyword>
<feature type="compositionally biased region" description="Low complexity" evidence="1">
    <location>
        <begin position="680"/>
        <end position="707"/>
    </location>
</feature>
<evidence type="ECO:0000256" key="1">
    <source>
        <dbReference type="SAM" id="MobiDB-lite"/>
    </source>
</evidence>
<dbReference type="Proteomes" id="UP000440578">
    <property type="component" value="Unassembled WGS sequence"/>
</dbReference>
<proteinExistence type="predicted"/>
<keyword evidence="2" id="KW-1133">Transmembrane helix</keyword>
<dbReference type="EMBL" id="VIIS01001008">
    <property type="protein sequence ID" value="KAF0302791.1"/>
    <property type="molecule type" value="Genomic_DNA"/>
</dbReference>
<feature type="compositionally biased region" description="Pro residues" evidence="1">
    <location>
        <begin position="845"/>
        <end position="898"/>
    </location>
</feature>
<feature type="transmembrane region" description="Helical" evidence="2">
    <location>
        <begin position="283"/>
        <end position="307"/>
    </location>
</feature>
<reference evidence="3 4" key="1">
    <citation type="submission" date="2019-07" db="EMBL/GenBank/DDBJ databases">
        <title>Draft genome assembly of a fouling barnacle, Amphibalanus amphitrite (Darwin, 1854): The first reference genome for Thecostraca.</title>
        <authorList>
            <person name="Kim W."/>
        </authorList>
    </citation>
    <scope>NUCLEOTIDE SEQUENCE [LARGE SCALE GENOMIC DNA]</scope>
    <source>
        <strain evidence="3">SNU_AA5</strain>
        <tissue evidence="3">Soma without cirri and trophi</tissue>
    </source>
</reference>
<evidence type="ECO:0000313" key="3">
    <source>
        <dbReference type="EMBL" id="KAF0302791.1"/>
    </source>
</evidence>
<feature type="transmembrane region" description="Helical" evidence="2">
    <location>
        <begin position="256"/>
        <end position="276"/>
    </location>
</feature>
<gene>
    <name evidence="3" type="ORF">FJT64_025122</name>
</gene>
<feature type="compositionally biased region" description="Basic and acidic residues" evidence="1">
    <location>
        <begin position="739"/>
        <end position="750"/>
    </location>
</feature>
<keyword evidence="4" id="KW-1185">Reference proteome</keyword>
<evidence type="ECO:0000313" key="4">
    <source>
        <dbReference type="Proteomes" id="UP000440578"/>
    </source>
</evidence>
<feature type="region of interest" description="Disordered" evidence="1">
    <location>
        <begin position="85"/>
        <end position="212"/>
    </location>
</feature>
<organism evidence="3 4">
    <name type="scientific">Amphibalanus amphitrite</name>
    <name type="common">Striped barnacle</name>
    <name type="synonym">Balanus amphitrite</name>
    <dbReference type="NCBI Taxonomy" id="1232801"/>
    <lineage>
        <taxon>Eukaryota</taxon>
        <taxon>Metazoa</taxon>
        <taxon>Ecdysozoa</taxon>
        <taxon>Arthropoda</taxon>
        <taxon>Crustacea</taxon>
        <taxon>Multicrustacea</taxon>
        <taxon>Cirripedia</taxon>
        <taxon>Thoracica</taxon>
        <taxon>Thoracicalcarea</taxon>
        <taxon>Balanomorpha</taxon>
        <taxon>Balanoidea</taxon>
        <taxon>Balanidae</taxon>
        <taxon>Amphibalaninae</taxon>
        <taxon>Amphibalanus</taxon>
    </lineage>
</organism>
<evidence type="ECO:0000256" key="2">
    <source>
        <dbReference type="SAM" id="Phobius"/>
    </source>
</evidence>
<feature type="compositionally biased region" description="Basic and acidic residues" evidence="1">
    <location>
        <begin position="899"/>
        <end position="913"/>
    </location>
</feature>